<organism evidence="3 4">
    <name type="scientific">Piromyces finnis</name>
    <dbReference type="NCBI Taxonomy" id="1754191"/>
    <lineage>
        <taxon>Eukaryota</taxon>
        <taxon>Fungi</taxon>
        <taxon>Fungi incertae sedis</taxon>
        <taxon>Chytridiomycota</taxon>
        <taxon>Chytridiomycota incertae sedis</taxon>
        <taxon>Neocallimastigomycetes</taxon>
        <taxon>Neocallimastigales</taxon>
        <taxon>Neocallimastigaceae</taxon>
        <taxon>Piromyces</taxon>
    </lineage>
</organism>
<feature type="coiled-coil region" evidence="1">
    <location>
        <begin position="385"/>
        <end position="443"/>
    </location>
</feature>
<accession>A0A1Y1V1C9</accession>
<sequence length="1071" mass="124042">MLSSNSLNSNNESYSSSIKSSSKQLNENNEELEYVKDSFIKSSSTINESVIDDNIINYEIQNSTRNIKSYSSKPSYTYSYSNERSNSEVSKPHISNKNSYIYDNEIVKIVNDQIRTSIDHHPDFLSNYLFTNKSIIGTNPYDAVNEPRFPKDEDIPVWKINKQLNEKTKIFLEALECYEPLSSIFTSEKLELNEKDSYGYYSIFIREVIYQNEPCYYICVDIKIYDRITSNVLLDKASIAYVTTTLHTLNQTTREYIGKCEDQNNMDHYILTKFRILNYKTKEQKIIYSIYDENYYKENTKTILAPHILTESGEEIVCRILGLILDENIKNSILNDTEFISFVNEELRITKFTLSLENKTFLNGLEIQKVKEIGEEIKFNKYLNKVNKLHEIEKLKNELEEIKLENSLNMSKSYDYLDFPKKINDLEIQIKEKQEQFDKEELQFDDEENYLNEFEHDNKNLITINNVGTIKKTYIPINKNKFFINITEEGINDQKENDVLKQSESSIFSNSNSESYSSNSNSINCEIPERTQSDFNTYNEKQYSKISDKDNNINDSNIYIDNDKLDKESLSSFEISDENQIKEEERIEKSLSNITELSKKNSTEKIKYSLINMNTNSRDSIESIKEINNDIIKNQNIDILDITQHSTDLLESVPSKIESIENTVTQFDDVEFNNNISEKSNNSINHEKIENNDNSERLKSKYNSINNENNSSDNIKIFKTIKTTETSATVEITSNIESTETHTITKSENMKTITETTEKTSAYNISSIMKMETTTTIETSEIYNNNNINSRNNSSLEIINNKSNNNSLKSLKENINMVHTINSKISTEDINDNDKIKSINIENITDEDIEKEIMKMENDSSILLSTSTYNDISKELSSMNETMYNIPVSSINNVSNSVSNSVTNSVTNSVSSLTSSRTNSITSITTSSEKVDDNDDNDELIINPYIEEVKTLYGLEIPKSIMKPYVEYNYIHQKGYLQIYCSKMQVAFNNDTLNSKKNKEIKVEDSDLLNNPDVKSEYLTVKDKTKFQYTRYLSNNPKLKKIISDYLQLILSRKPNNIYEFTNDYFNSTTD</sequence>
<dbReference type="AlphaFoldDB" id="A0A1Y1V1C9"/>
<protein>
    <recommendedName>
        <fullName evidence="5">RIIa domain-containing protein</fullName>
    </recommendedName>
</protein>
<feature type="region of interest" description="Disordered" evidence="2">
    <location>
        <begin position="503"/>
        <end position="524"/>
    </location>
</feature>
<evidence type="ECO:0000256" key="1">
    <source>
        <dbReference type="SAM" id="Coils"/>
    </source>
</evidence>
<dbReference type="Proteomes" id="UP000193719">
    <property type="component" value="Unassembled WGS sequence"/>
</dbReference>
<evidence type="ECO:0000313" key="4">
    <source>
        <dbReference type="Proteomes" id="UP000193719"/>
    </source>
</evidence>
<dbReference type="CDD" id="cd22973">
    <property type="entry name" value="DD_CATIP"/>
    <property type="match status" value="1"/>
</dbReference>
<evidence type="ECO:0008006" key="5">
    <source>
        <dbReference type="Google" id="ProtNLM"/>
    </source>
</evidence>
<dbReference type="OrthoDB" id="6334211at2759"/>
<dbReference type="EMBL" id="MCFH01000046">
    <property type="protein sequence ID" value="ORX44320.1"/>
    <property type="molecule type" value="Genomic_DNA"/>
</dbReference>
<keyword evidence="1" id="KW-0175">Coiled coil</keyword>
<dbReference type="SUPFAM" id="SSF47391">
    <property type="entry name" value="Dimerization-anchoring domain of cAMP-dependent PK regulatory subunit"/>
    <property type="match status" value="1"/>
</dbReference>
<name>A0A1Y1V1C9_9FUNG</name>
<feature type="region of interest" description="Disordered" evidence="2">
    <location>
        <begin position="1"/>
        <end position="22"/>
    </location>
</feature>
<reference evidence="3 4" key="1">
    <citation type="submission" date="2016-08" db="EMBL/GenBank/DDBJ databases">
        <title>Genomes of anaerobic fungi encode conserved fungal cellulosomes for biomass hydrolysis.</title>
        <authorList>
            <consortium name="DOE Joint Genome Institute"/>
            <person name="Haitjema C.H."/>
            <person name="Gilmore S.P."/>
            <person name="Henske J.K."/>
            <person name="Solomon K.V."/>
            <person name="De Groot R."/>
            <person name="Kuo A."/>
            <person name="Mondo S.J."/>
            <person name="Salamov A.A."/>
            <person name="Labutti K."/>
            <person name="Zhao Z."/>
            <person name="Chiniquy J."/>
            <person name="Barry K."/>
            <person name="Brewer H.M."/>
            <person name="Purvine S.O."/>
            <person name="Wright A.T."/>
            <person name="Boxma B."/>
            <person name="Van Alen T."/>
            <person name="Hackstein J.H."/>
            <person name="Baker S.E."/>
            <person name="Grigoriev I.V."/>
            <person name="O'Malley M.A."/>
        </authorList>
    </citation>
    <scope>NUCLEOTIDE SEQUENCE [LARGE SCALE GENOMIC DNA]</scope>
    <source>
        <strain evidence="4">finn</strain>
    </source>
</reference>
<evidence type="ECO:0000313" key="3">
    <source>
        <dbReference type="EMBL" id="ORX44320.1"/>
    </source>
</evidence>
<keyword evidence="4" id="KW-1185">Reference proteome</keyword>
<proteinExistence type="predicted"/>
<gene>
    <name evidence="3" type="ORF">BCR36DRAFT_415077</name>
</gene>
<dbReference type="STRING" id="1754191.A0A1Y1V1C9"/>
<evidence type="ECO:0000256" key="2">
    <source>
        <dbReference type="SAM" id="MobiDB-lite"/>
    </source>
</evidence>
<comment type="caution">
    <text evidence="3">The sequence shown here is derived from an EMBL/GenBank/DDBJ whole genome shotgun (WGS) entry which is preliminary data.</text>
</comment>
<reference evidence="3 4" key="2">
    <citation type="submission" date="2016-08" db="EMBL/GenBank/DDBJ databases">
        <title>Pervasive Adenine N6-methylation of Active Genes in Fungi.</title>
        <authorList>
            <consortium name="DOE Joint Genome Institute"/>
            <person name="Mondo S.J."/>
            <person name="Dannebaum R.O."/>
            <person name="Kuo R.C."/>
            <person name="Labutti K."/>
            <person name="Haridas S."/>
            <person name="Kuo A."/>
            <person name="Salamov A."/>
            <person name="Ahrendt S.R."/>
            <person name="Lipzen A."/>
            <person name="Sullivan W."/>
            <person name="Andreopoulos W.B."/>
            <person name="Clum A."/>
            <person name="Lindquist E."/>
            <person name="Daum C."/>
            <person name="Ramamoorthy G.K."/>
            <person name="Gryganskyi A."/>
            <person name="Culley D."/>
            <person name="Magnuson J.K."/>
            <person name="James T.Y."/>
            <person name="O'Malley M.A."/>
            <person name="Stajich J.E."/>
            <person name="Spatafora J.W."/>
            <person name="Visel A."/>
            <person name="Grigoriev I.V."/>
        </authorList>
    </citation>
    <scope>NUCLEOTIDE SEQUENCE [LARGE SCALE GENOMIC DNA]</scope>
    <source>
        <strain evidence="4">finn</strain>
    </source>
</reference>
<dbReference type="InterPro" id="IPR047501">
    <property type="entry name" value="DD_CATIP"/>
</dbReference>